<evidence type="ECO:0000256" key="2">
    <source>
        <dbReference type="ARBA" id="ARBA00022679"/>
    </source>
</evidence>
<evidence type="ECO:0000256" key="4">
    <source>
        <dbReference type="HAMAP-Rule" id="MF_01812"/>
    </source>
</evidence>
<proteinExistence type="inferred from homology"/>
<feature type="binding site" evidence="4">
    <location>
        <begin position="166"/>
        <end position="167"/>
    </location>
    <ligand>
        <name>acetyl-CoA</name>
        <dbReference type="ChEBI" id="CHEBI:57288"/>
    </ligand>
</feature>
<dbReference type="InterPro" id="IPR036527">
    <property type="entry name" value="SCP2_sterol-bd_dom_sf"/>
</dbReference>
<dbReference type="PROSITE" id="PS51186">
    <property type="entry name" value="GNAT"/>
    <property type="match status" value="1"/>
</dbReference>
<accession>A0ABP6TS15</accession>
<comment type="similarity">
    <text evidence="1 4">Belongs to the acetyltransferase Eis family.</text>
</comment>
<protein>
    <submittedName>
        <fullName evidence="7">GNAT family N-acetyltransferase</fullName>
    </submittedName>
</protein>
<dbReference type="NCBIfam" id="NF002367">
    <property type="entry name" value="PRK01346.1-4"/>
    <property type="match status" value="1"/>
</dbReference>
<keyword evidence="3 4" id="KW-0012">Acyltransferase</keyword>
<feature type="active site" description="Proton donor" evidence="4">
    <location>
        <position position="171"/>
    </location>
</feature>
<dbReference type="Gene3D" id="3.40.630.30">
    <property type="match status" value="2"/>
</dbReference>
<keyword evidence="2 4" id="KW-0808">Transferase</keyword>
<sequence>MNFTGRRRVTAREKFLRPFRPALVGMAHGERTRERGEGASGVTDGSVDFGTAPRKLERDEWDKWYDTLLRAFGGVQEAAEERELWNALTEHDRFLAVWDGDACVGTAGAFSFRLTVPGGASVPAAGVTGVGVAATHRRRGVLTSMMRRQLDDVRSWGEPLAVLTASEPAIYGRFGYGAASFQLNAEIDTSRVTLSVPAGVDGVRLRYAEPADVLGACEAVYDRLVPRRPGMLARQPGWERLGLLDPESGRDGASPLQCVVAERDGETVGYARFRVKPGWGPAGPDGTVVLSALDALDPVADAALWRFLFGVDLTSTLVARGRPVDEGWQYLVSDVRRCRPVLRDALYVRLVDVGAALRARTYQAPVDVVFEVEDAFCPWNAGRWRLSGDAKGASCERTEDPADLVLSVRELGAAYLGGVGLGALAAAGRVREVRPGTLAEASLAFGSDGAAPWLPHGF</sequence>
<evidence type="ECO:0000256" key="5">
    <source>
        <dbReference type="SAM" id="MobiDB-lite"/>
    </source>
</evidence>
<dbReference type="EMBL" id="BAAAXF010000036">
    <property type="protein sequence ID" value="GAA3498093.1"/>
    <property type="molecule type" value="Genomic_DNA"/>
</dbReference>
<dbReference type="InterPro" id="IPR041380">
    <property type="entry name" value="Acetyltransf_17"/>
</dbReference>
<evidence type="ECO:0000313" key="7">
    <source>
        <dbReference type="EMBL" id="GAA3498093.1"/>
    </source>
</evidence>
<dbReference type="PANTHER" id="PTHR37817:SF1">
    <property type="entry name" value="N-ACETYLTRANSFERASE EIS"/>
    <property type="match status" value="1"/>
</dbReference>
<feature type="region of interest" description="Disordered" evidence="5">
    <location>
        <begin position="27"/>
        <end position="51"/>
    </location>
</feature>
<dbReference type="InterPro" id="IPR022902">
    <property type="entry name" value="NAcTrfase_Eis"/>
</dbReference>
<comment type="caution">
    <text evidence="7">The sequence shown here is derived from an EMBL/GenBank/DDBJ whole genome shotgun (WGS) entry which is preliminary data.</text>
</comment>
<feature type="compositionally biased region" description="Basic and acidic residues" evidence="5">
    <location>
        <begin position="28"/>
        <end position="37"/>
    </location>
</feature>
<dbReference type="Pfam" id="PF13527">
    <property type="entry name" value="Acetyltransf_9"/>
    <property type="match status" value="1"/>
</dbReference>
<feature type="active site" description="Proton acceptor; via carboxylate" evidence="4">
    <location>
        <position position="458"/>
    </location>
</feature>
<feature type="domain" description="N-acetyltransferase" evidence="6">
    <location>
        <begin position="51"/>
        <end position="199"/>
    </location>
</feature>
<dbReference type="InterPro" id="IPR000182">
    <property type="entry name" value="GNAT_dom"/>
</dbReference>
<dbReference type="Pfam" id="PF17668">
    <property type="entry name" value="Acetyltransf_17"/>
    <property type="match status" value="1"/>
</dbReference>
<dbReference type="InterPro" id="IPR051554">
    <property type="entry name" value="Acetyltransferase_Eis"/>
</dbReference>
<feature type="binding site" evidence="4">
    <location>
        <begin position="138"/>
        <end position="143"/>
    </location>
    <ligand>
        <name>acetyl-CoA</name>
        <dbReference type="ChEBI" id="CHEBI:57288"/>
    </ligand>
</feature>
<evidence type="ECO:0000259" key="6">
    <source>
        <dbReference type="PROSITE" id="PS51186"/>
    </source>
</evidence>
<dbReference type="Gene3D" id="3.30.1050.10">
    <property type="entry name" value="SCP2 sterol-binding domain"/>
    <property type="match status" value="1"/>
</dbReference>
<dbReference type="InterPro" id="IPR025559">
    <property type="entry name" value="Eis_dom"/>
</dbReference>
<feature type="binding site" evidence="4">
    <location>
        <begin position="130"/>
        <end position="132"/>
    </location>
    <ligand>
        <name>acetyl-CoA</name>
        <dbReference type="ChEBI" id="CHEBI:57288"/>
    </ligand>
</feature>
<dbReference type="Pfam" id="PF13530">
    <property type="entry name" value="SCP2_2"/>
    <property type="match status" value="1"/>
</dbReference>
<dbReference type="HAMAP" id="MF_01812">
    <property type="entry name" value="Eis"/>
    <property type="match status" value="1"/>
</dbReference>
<evidence type="ECO:0000313" key="8">
    <source>
        <dbReference type="Proteomes" id="UP001501455"/>
    </source>
</evidence>
<gene>
    <name evidence="7" type="ORF">GCM10019016_051960</name>
</gene>
<name>A0ABP6TS15_9ACTN</name>
<reference evidence="8" key="1">
    <citation type="journal article" date="2019" name="Int. J. Syst. Evol. Microbiol.">
        <title>The Global Catalogue of Microorganisms (GCM) 10K type strain sequencing project: providing services to taxonomists for standard genome sequencing and annotation.</title>
        <authorList>
            <consortium name="The Broad Institute Genomics Platform"/>
            <consortium name="The Broad Institute Genome Sequencing Center for Infectious Disease"/>
            <person name="Wu L."/>
            <person name="Ma J."/>
        </authorList>
    </citation>
    <scope>NUCLEOTIDE SEQUENCE [LARGE SCALE GENOMIC DNA]</scope>
    <source>
        <strain evidence="8">JCM 4816</strain>
    </source>
</reference>
<keyword evidence="8" id="KW-1185">Reference proteome</keyword>
<dbReference type="Proteomes" id="UP001501455">
    <property type="component" value="Unassembled WGS sequence"/>
</dbReference>
<organism evidence="7 8">
    <name type="scientific">Streptomyces prasinosporus</name>
    <dbReference type="NCBI Taxonomy" id="68256"/>
    <lineage>
        <taxon>Bacteria</taxon>
        <taxon>Bacillati</taxon>
        <taxon>Actinomycetota</taxon>
        <taxon>Actinomycetes</taxon>
        <taxon>Kitasatosporales</taxon>
        <taxon>Streptomycetaceae</taxon>
        <taxon>Streptomyces</taxon>
        <taxon>Streptomyces albogriseolus group</taxon>
    </lineage>
</organism>
<dbReference type="SUPFAM" id="SSF55718">
    <property type="entry name" value="SCP-like"/>
    <property type="match status" value="1"/>
</dbReference>
<evidence type="ECO:0000256" key="1">
    <source>
        <dbReference type="ARBA" id="ARBA00009213"/>
    </source>
</evidence>
<dbReference type="PANTHER" id="PTHR37817">
    <property type="entry name" value="N-ACETYLTRANSFERASE EIS"/>
    <property type="match status" value="1"/>
</dbReference>
<comment type="subunit">
    <text evidence="4">Homohexamer; trimer of dimers.</text>
</comment>
<dbReference type="InterPro" id="IPR016181">
    <property type="entry name" value="Acyl_CoA_acyltransferase"/>
</dbReference>
<dbReference type="SUPFAM" id="SSF55729">
    <property type="entry name" value="Acyl-CoA N-acyltransferases (Nat)"/>
    <property type="match status" value="1"/>
</dbReference>
<evidence type="ECO:0000256" key="3">
    <source>
        <dbReference type="ARBA" id="ARBA00023315"/>
    </source>
</evidence>